<evidence type="ECO:0000259" key="12">
    <source>
        <dbReference type="Pfam" id="PF09084"/>
    </source>
</evidence>
<dbReference type="InterPro" id="IPR006311">
    <property type="entry name" value="TAT_signal"/>
</dbReference>
<keyword evidence="6" id="KW-0479">Metal-binding</keyword>
<dbReference type="EMBL" id="CP159253">
    <property type="protein sequence ID" value="XCG49262.1"/>
    <property type="molecule type" value="Genomic_DNA"/>
</dbReference>
<evidence type="ECO:0000256" key="9">
    <source>
        <dbReference type="ARBA" id="ARBA00023004"/>
    </source>
</evidence>
<evidence type="ECO:0000256" key="4">
    <source>
        <dbReference type="ARBA" id="ARBA00011738"/>
    </source>
</evidence>
<accession>A0AAU8CQZ3</accession>
<dbReference type="SUPFAM" id="SSF53850">
    <property type="entry name" value="Periplasmic binding protein-like II"/>
    <property type="match status" value="1"/>
</dbReference>
<evidence type="ECO:0000256" key="11">
    <source>
        <dbReference type="ARBA" id="ARBA00048179"/>
    </source>
</evidence>
<dbReference type="PANTHER" id="PTHR31528:SF1">
    <property type="entry name" value="4-AMINO-5-HYDROXYMETHYL-2-METHYLPYRIMIDINE PHOSPHATE SYNTHASE THI11-RELATED"/>
    <property type="match status" value="1"/>
</dbReference>
<evidence type="ECO:0000256" key="8">
    <source>
        <dbReference type="ARBA" id="ARBA00022977"/>
    </source>
</evidence>
<feature type="domain" description="SsuA/THI5-like" evidence="12">
    <location>
        <begin position="54"/>
        <end position="259"/>
    </location>
</feature>
<evidence type="ECO:0000256" key="1">
    <source>
        <dbReference type="ARBA" id="ARBA00003469"/>
    </source>
</evidence>
<reference evidence="13" key="1">
    <citation type="submission" date="2024-06" db="EMBL/GenBank/DDBJ databases">
        <title>Mesorhizobium karijinii sp. nov., a symbiont of the iconic Swainsona formosa from arid Australia.</title>
        <authorList>
            <person name="Hill Y.J."/>
            <person name="Watkin E.L.J."/>
            <person name="O'Hara G.W."/>
            <person name="Terpolilli J."/>
            <person name="Tye M.L."/>
            <person name="Kohlmeier M.G."/>
        </authorList>
    </citation>
    <scope>NUCLEOTIDE SEQUENCE</scope>
    <source>
        <strain evidence="13">WSM2240</strain>
    </source>
</reference>
<dbReference type="GO" id="GO:0016740">
    <property type="term" value="F:transferase activity"/>
    <property type="evidence" value="ECO:0007669"/>
    <property type="project" value="UniProtKB-KW"/>
</dbReference>
<comment type="pathway">
    <text evidence="2">Cofactor biosynthesis; thiamine diphosphate biosynthesis.</text>
</comment>
<sequence length="344" mass="36495">MTKMNFSRRTVLKAGAGLVGALSTPAIISSRALAQAAPKTINMQLGWLGGGNQLGEVAAKHLGYFAEEGLEFAIQPGGPSIDGVAIVASGRFEIGQVSSSPSLMLAASQDIPVKAFAVSAQEHPYAFFSLPSAPINTPQDMVGKKIGIQATGKILLSALLKKHNIPESEVEVIVIGADMTPLATGQVQAVTGWLTNTTAMAALPEKPVALKMWDHGVQLYANPYYTTNDMLEKDPEALAGFLRAAGKGWLYAKEHREAAVDLLIKEFPNLVRDDELAASEIMLAHVFTDATARNGWASFDPAVWEAQIKLYDELGQFSAGAPALDEVVTTAILEATADARPKIG</sequence>
<evidence type="ECO:0000256" key="2">
    <source>
        <dbReference type="ARBA" id="ARBA00004948"/>
    </source>
</evidence>
<evidence type="ECO:0000313" key="13">
    <source>
        <dbReference type="EMBL" id="XCG49262.1"/>
    </source>
</evidence>
<protein>
    <recommendedName>
        <fullName evidence="10">Thiamine pyrimidine synthase</fullName>
    </recommendedName>
</protein>
<dbReference type="RefSeq" id="WP_353643203.1">
    <property type="nucleotide sequence ID" value="NZ_CP159253.1"/>
</dbReference>
<organism evidence="13">
    <name type="scientific">Mesorhizobium sp. WSM2240</name>
    <dbReference type="NCBI Taxonomy" id="3228851"/>
    <lineage>
        <taxon>Bacteria</taxon>
        <taxon>Pseudomonadati</taxon>
        <taxon>Pseudomonadota</taxon>
        <taxon>Alphaproteobacteria</taxon>
        <taxon>Hyphomicrobiales</taxon>
        <taxon>Phyllobacteriaceae</taxon>
        <taxon>Mesorhizobium</taxon>
    </lineage>
</organism>
<dbReference type="AlphaFoldDB" id="A0AAU8CQZ3"/>
<comment type="function">
    <text evidence="1">Responsible for the formation of the pyrimidine heterocycle in the thiamine biosynthesis pathway. Catalyzes the formation of hydroxymethylpyrimidine phosphate (HMP-P) from histidine and pyridoxal phosphate (PLP). The protein uses PLP and the active site histidine to form HMP-P, generating an inactive enzyme. The enzyme can only undergo a single turnover, which suggests it is a suicide enzyme.</text>
</comment>
<evidence type="ECO:0000256" key="5">
    <source>
        <dbReference type="ARBA" id="ARBA00022679"/>
    </source>
</evidence>
<name>A0AAU8CQZ3_9HYPH</name>
<keyword evidence="8" id="KW-0784">Thiamine biosynthesis</keyword>
<evidence type="ECO:0000256" key="7">
    <source>
        <dbReference type="ARBA" id="ARBA00022898"/>
    </source>
</evidence>
<evidence type="ECO:0000256" key="10">
    <source>
        <dbReference type="ARBA" id="ARBA00033171"/>
    </source>
</evidence>
<dbReference type="Pfam" id="PF09084">
    <property type="entry name" value="NMT1"/>
    <property type="match status" value="1"/>
</dbReference>
<dbReference type="PROSITE" id="PS51318">
    <property type="entry name" value="TAT"/>
    <property type="match status" value="1"/>
</dbReference>
<proteinExistence type="inferred from homology"/>
<dbReference type="GO" id="GO:0046872">
    <property type="term" value="F:metal ion binding"/>
    <property type="evidence" value="ECO:0007669"/>
    <property type="project" value="UniProtKB-KW"/>
</dbReference>
<comment type="similarity">
    <text evidence="3">Belongs to the NMT1/THI5 family.</text>
</comment>
<keyword evidence="7" id="KW-0663">Pyridoxal phosphate</keyword>
<gene>
    <name evidence="13" type="ORF">ABVK50_01065</name>
</gene>
<dbReference type="GO" id="GO:0009228">
    <property type="term" value="P:thiamine biosynthetic process"/>
    <property type="evidence" value="ECO:0007669"/>
    <property type="project" value="UniProtKB-KW"/>
</dbReference>
<dbReference type="InterPro" id="IPR015168">
    <property type="entry name" value="SsuA/THI5"/>
</dbReference>
<comment type="catalytic activity">
    <reaction evidence="11">
        <text>N(6)-(pyridoxal phosphate)-L-lysyl-[4-amino-5-hydroxymethyl-2-methylpyrimidine phosphate synthase] + L-histidyl-[4-amino-5-hydroxymethyl-2-methylpyrimidine phosphate synthase] + 2 Fe(3+) + 4 H2O = L-lysyl-[4-amino-5-hydroxymethyl-2-methylpyrimidine phosphate synthase] + (2S)-2-amino-5-hydroxy-4-oxopentanoyl-[4-amino-5-hydroxymethyl-2-methylpyrimidine phosphate synthase] + 4-amino-2-methyl-5-(phosphooxymethyl)pyrimidine + 3-oxopropanoate + 2 Fe(2+) + 2 H(+)</text>
        <dbReference type="Rhea" id="RHEA:65756"/>
        <dbReference type="Rhea" id="RHEA-COMP:16892"/>
        <dbReference type="Rhea" id="RHEA-COMP:16893"/>
        <dbReference type="Rhea" id="RHEA-COMP:16894"/>
        <dbReference type="Rhea" id="RHEA-COMP:16895"/>
        <dbReference type="ChEBI" id="CHEBI:15377"/>
        <dbReference type="ChEBI" id="CHEBI:15378"/>
        <dbReference type="ChEBI" id="CHEBI:29033"/>
        <dbReference type="ChEBI" id="CHEBI:29034"/>
        <dbReference type="ChEBI" id="CHEBI:29969"/>
        <dbReference type="ChEBI" id="CHEBI:29979"/>
        <dbReference type="ChEBI" id="CHEBI:33190"/>
        <dbReference type="ChEBI" id="CHEBI:58354"/>
        <dbReference type="ChEBI" id="CHEBI:143915"/>
        <dbReference type="ChEBI" id="CHEBI:157692"/>
    </reaction>
    <physiologicalReaction direction="left-to-right" evidence="11">
        <dbReference type="Rhea" id="RHEA:65757"/>
    </physiologicalReaction>
</comment>
<keyword evidence="9" id="KW-0408">Iron</keyword>
<dbReference type="Gene3D" id="3.40.190.10">
    <property type="entry name" value="Periplasmic binding protein-like II"/>
    <property type="match status" value="2"/>
</dbReference>
<evidence type="ECO:0000256" key="6">
    <source>
        <dbReference type="ARBA" id="ARBA00022723"/>
    </source>
</evidence>
<evidence type="ECO:0000256" key="3">
    <source>
        <dbReference type="ARBA" id="ARBA00009406"/>
    </source>
</evidence>
<comment type="subunit">
    <text evidence="4">Homodimer.</text>
</comment>
<keyword evidence="5" id="KW-0808">Transferase</keyword>
<dbReference type="InterPro" id="IPR027939">
    <property type="entry name" value="NMT1/THI5"/>
</dbReference>
<dbReference type="PANTHER" id="PTHR31528">
    <property type="entry name" value="4-AMINO-5-HYDROXYMETHYL-2-METHYLPYRIMIDINE PHOSPHATE SYNTHASE THI11-RELATED"/>
    <property type="match status" value="1"/>
</dbReference>